<dbReference type="AlphaFoldDB" id="A0A379YJK7"/>
<evidence type="ECO:0000313" key="3">
    <source>
        <dbReference type="EMBL" id="SUI46115.1"/>
    </source>
</evidence>
<reference evidence="3 4" key="1">
    <citation type="submission" date="2018-06" db="EMBL/GenBank/DDBJ databases">
        <authorList>
            <consortium name="Pathogen Informatics"/>
            <person name="Doyle S."/>
        </authorList>
    </citation>
    <scope>NUCLEOTIDE SEQUENCE [LARGE SCALE GENOMIC DNA]</scope>
    <source>
        <strain evidence="3 4">NCTC10211</strain>
    </source>
</reference>
<evidence type="ECO:0000256" key="1">
    <source>
        <dbReference type="SAM" id="MobiDB-lite"/>
    </source>
</evidence>
<dbReference type="Gene3D" id="3.30.365.10">
    <property type="entry name" value="Aldehyde oxidase/xanthine dehydrogenase, molybdopterin binding domain"/>
    <property type="match status" value="1"/>
</dbReference>
<evidence type="ECO:0000259" key="2">
    <source>
        <dbReference type="Pfam" id="PF20256"/>
    </source>
</evidence>
<dbReference type="SUPFAM" id="SSF56003">
    <property type="entry name" value="Molybdenum cofactor-binding domain"/>
    <property type="match status" value="1"/>
</dbReference>
<proteinExistence type="predicted"/>
<name>A0A379YJK7_SERMA</name>
<dbReference type="EMBL" id="UGYK01000002">
    <property type="protein sequence ID" value="SUI46115.1"/>
    <property type="molecule type" value="Genomic_DNA"/>
</dbReference>
<dbReference type="InterPro" id="IPR052516">
    <property type="entry name" value="N-heterocyclic_Hydroxylase"/>
</dbReference>
<evidence type="ECO:0000313" key="4">
    <source>
        <dbReference type="Proteomes" id="UP000254765"/>
    </source>
</evidence>
<dbReference type="InterPro" id="IPR037165">
    <property type="entry name" value="AldOxase/xan_DH_Mopterin-bd_sf"/>
</dbReference>
<dbReference type="PANTHER" id="PTHR47495">
    <property type="entry name" value="ALDEHYDE DEHYDROGENASE"/>
    <property type="match status" value="1"/>
</dbReference>
<feature type="region of interest" description="Disordered" evidence="1">
    <location>
        <begin position="1"/>
        <end position="24"/>
    </location>
</feature>
<feature type="domain" description="Aldehyde oxidase/xanthine dehydrogenase second molybdopterin binding" evidence="2">
    <location>
        <begin position="100"/>
        <end position="261"/>
    </location>
</feature>
<organism evidence="3 4">
    <name type="scientific">Serratia marcescens</name>
    <dbReference type="NCBI Taxonomy" id="615"/>
    <lineage>
        <taxon>Bacteria</taxon>
        <taxon>Pseudomonadati</taxon>
        <taxon>Pseudomonadota</taxon>
        <taxon>Gammaproteobacteria</taxon>
        <taxon>Enterobacterales</taxon>
        <taxon>Yersiniaceae</taxon>
        <taxon>Serratia</taxon>
    </lineage>
</organism>
<dbReference type="InterPro" id="IPR046867">
    <property type="entry name" value="AldOxase/xan_DH_MoCoBD2"/>
</dbReference>
<dbReference type="EC" id="1.17.1.5" evidence="3"/>
<keyword evidence="3" id="KW-0560">Oxidoreductase</keyword>
<protein>
    <submittedName>
        <fullName evidence="3">Nicotinate dehydrogenase medium molybdopterin subunit</fullName>
        <ecNumber evidence="3">1.17.1.5</ecNumber>
    </submittedName>
</protein>
<dbReference type="PANTHER" id="PTHR47495:SF2">
    <property type="entry name" value="ALDEHYDE DEHYDROGENASE"/>
    <property type="match status" value="1"/>
</dbReference>
<sequence length="322" mass="34844">MVTSGDPYLMSQEEQDKLQTNPNWTPSYCSPSSASNSAYYFSHSTREAARLIFDHGLWPAAMALWQAGIGGGQAAPLVVRREDARWVEGGLTAAGMSVLSLELLAKTAYQMGGVTGAAVHVFNRWQWAEADFTLNGKSERLPIDGMALRNAGGEFKPLARGQVYYPPTQRNNAAVTYYSAVGTLAEVAVDIATGQVELLNHHSIMECGNLIVPELVSGQLQGGLAMGIGHALHEYLPLYEDGPGNGTWNFNRYHLPRASDVAVWKQSGDILPALSETDPPKGMAEVVMIPIVAALVNAIADATGHRFRDLPVRAENIREVLQ</sequence>
<dbReference type="Pfam" id="PF20256">
    <property type="entry name" value="MoCoBD_2"/>
    <property type="match status" value="1"/>
</dbReference>
<gene>
    <name evidence="3" type="primary">ndhM</name>
    <name evidence="3" type="ORF">NCTC10211_01969</name>
</gene>
<dbReference type="Proteomes" id="UP000254765">
    <property type="component" value="Unassembled WGS sequence"/>
</dbReference>
<accession>A0A379YJK7</accession>
<dbReference type="GO" id="GO:0050138">
    <property type="term" value="F:nicotinate dehydrogenase activity"/>
    <property type="evidence" value="ECO:0007669"/>
    <property type="project" value="UniProtKB-EC"/>
</dbReference>